<dbReference type="SMART" id="SM00344">
    <property type="entry name" value="HTH_ASNC"/>
    <property type="match status" value="1"/>
</dbReference>
<dbReference type="GO" id="GO:0043565">
    <property type="term" value="F:sequence-specific DNA binding"/>
    <property type="evidence" value="ECO:0007669"/>
    <property type="project" value="InterPro"/>
</dbReference>
<dbReference type="InterPro" id="IPR019887">
    <property type="entry name" value="Tscrpt_reg_AsnC/Lrp_C"/>
</dbReference>
<evidence type="ECO:0000256" key="2">
    <source>
        <dbReference type="ARBA" id="ARBA00023125"/>
    </source>
</evidence>
<evidence type="ECO:0000256" key="1">
    <source>
        <dbReference type="ARBA" id="ARBA00023015"/>
    </source>
</evidence>
<gene>
    <name evidence="5" type="ORF">B1A_18564</name>
</gene>
<dbReference type="InterPro" id="IPR000485">
    <property type="entry name" value="AsnC-type_HTH_dom"/>
</dbReference>
<dbReference type="PANTHER" id="PTHR30154:SF34">
    <property type="entry name" value="TRANSCRIPTIONAL REGULATOR AZLB"/>
    <property type="match status" value="1"/>
</dbReference>
<dbReference type="InterPro" id="IPR036390">
    <property type="entry name" value="WH_DNA-bd_sf"/>
</dbReference>
<evidence type="ECO:0000256" key="3">
    <source>
        <dbReference type="ARBA" id="ARBA00023163"/>
    </source>
</evidence>
<organism evidence="5">
    <name type="scientific">mine drainage metagenome</name>
    <dbReference type="NCBI Taxonomy" id="410659"/>
    <lineage>
        <taxon>unclassified sequences</taxon>
        <taxon>metagenomes</taxon>
        <taxon>ecological metagenomes</taxon>
    </lineage>
</organism>
<comment type="caution">
    <text evidence="5">The sequence shown here is derived from an EMBL/GenBank/DDBJ whole genome shotgun (WGS) entry which is preliminary data.</text>
</comment>
<accession>T0YSE6</accession>
<dbReference type="Gene3D" id="1.10.10.10">
    <property type="entry name" value="Winged helix-like DNA-binding domain superfamily/Winged helix DNA-binding domain"/>
    <property type="match status" value="1"/>
</dbReference>
<dbReference type="PANTHER" id="PTHR30154">
    <property type="entry name" value="LEUCINE-RESPONSIVE REGULATORY PROTEIN"/>
    <property type="match status" value="1"/>
</dbReference>
<sequence>MSLDRYDHAILRRLQQDARITNARLAGEVSLSESACLRRVKSLEESGLIQGYTTLIDQHKAGYPVNVFVNITLDRQSQSGLEAFESAVRKIPQVMECYLMTGEHDYLLRLVVADLDDFERIHSQHLTRLPSVVRIQSSFRHAHGHPLHRASGALDG</sequence>
<dbReference type="AlphaFoldDB" id="T0YSE6"/>
<reference evidence="5" key="1">
    <citation type="submission" date="2013-08" db="EMBL/GenBank/DDBJ databases">
        <authorList>
            <person name="Mendez C."/>
            <person name="Richter M."/>
            <person name="Ferrer M."/>
            <person name="Sanchez J."/>
        </authorList>
    </citation>
    <scope>NUCLEOTIDE SEQUENCE</scope>
</reference>
<dbReference type="SUPFAM" id="SSF46785">
    <property type="entry name" value="Winged helix' DNA-binding domain"/>
    <property type="match status" value="1"/>
</dbReference>
<feature type="non-terminal residue" evidence="5">
    <location>
        <position position="156"/>
    </location>
</feature>
<keyword evidence="2" id="KW-0238">DNA-binding</keyword>
<dbReference type="InterPro" id="IPR011008">
    <property type="entry name" value="Dimeric_a/b-barrel"/>
</dbReference>
<name>T0YSE6_9ZZZZ</name>
<keyword evidence="3" id="KW-0804">Transcription</keyword>
<dbReference type="EMBL" id="AUZX01013702">
    <property type="protein sequence ID" value="EQD34757.1"/>
    <property type="molecule type" value="Genomic_DNA"/>
</dbReference>
<dbReference type="Pfam" id="PF13412">
    <property type="entry name" value="HTH_24"/>
    <property type="match status" value="1"/>
</dbReference>
<dbReference type="InterPro" id="IPR036388">
    <property type="entry name" value="WH-like_DNA-bd_sf"/>
</dbReference>
<dbReference type="PROSITE" id="PS50956">
    <property type="entry name" value="HTH_ASNC_2"/>
    <property type="match status" value="1"/>
</dbReference>
<dbReference type="GO" id="GO:0005829">
    <property type="term" value="C:cytosol"/>
    <property type="evidence" value="ECO:0007669"/>
    <property type="project" value="TreeGrafter"/>
</dbReference>
<keyword evidence="1" id="KW-0805">Transcription regulation</keyword>
<dbReference type="Pfam" id="PF01037">
    <property type="entry name" value="AsnC_trans_reg"/>
    <property type="match status" value="1"/>
</dbReference>
<evidence type="ECO:0000313" key="5">
    <source>
        <dbReference type="EMBL" id="EQD34757.1"/>
    </source>
</evidence>
<dbReference type="Gene3D" id="3.30.70.920">
    <property type="match status" value="1"/>
</dbReference>
<dbReference type="InterPro" id="IPR019888">
    <property type="entry name" value="Tscrpt_reg_AsnC-like"/>
</dbReference>
<reference evidence="5" key="2">
    <citation type="journal article" date="2014" name="ISME J.">
        <title>Microbial stratification in low pH oxic and suboxic macroscopic growths along an acid mine drainage.</title>
        <authorList>
            <person name="Mendez-Garcia C."/>
            <person name="Mesa V."/>
            <person name="Sprenger R.R."/>
            <person name="Richter M."/>
            <person name="Diez M.S."/>
            <person name="Solano J."/>
            <person name="Bargiela R."/>
            <person name="Golyshina O.V."/>
            <person name="Manteca A."/>
            <person name="Ramos J.L."/>
            <person name="Gallego J.R."/>
            <person name="Llorente I."/>
            <person name="Martins Dos Santos V.A."/>
            <person name="Jensen O.N."/>
            <person name="Pelaez A.I."/>
            <person name="Sanchez J."/>
            <person name="Ferrer M."/>
        </authorList>
    </citation>
    <scope>NUCLEOTIDE SEQUENCE</scope>
</reference>
<dbReference type="PRINTS" id="PR00033">
    <property type="entry name" value="HTHASNC"/>
</dbReference>
<proteinExistence type="predicted"/>
<feature type="domain" description="HTH asnC-type" evidence="4">
    <location>
        <begin position="3"/>
        <end position="64"/>
    </location>
</feature>
<dbReference type="SUPFAM" id="SSF54909">
    <property type="entry name" value="Dimeric alpha+beta barrel"/>
    <property type="match status" value="1"/>
</dbReference>
<protein>
    <submittedName>
        <fullName evidence="5">Transcription regulator, AsnC-type</fullName>
    </submittedName>
</protein>
<evidence type="ECO:0000259" key="4">
    <source>
        <dbReference type="PROSITE" id="PS50956"/>
    </source>
</evidence>
<dbReference type="GO" id="GO:0043200">
    <property type="term" value="P:response to amino acid"/>
    <property type="evidence" value="ECO:0007669"/>
    <property type="project" value="TreeGrafter"/>
</dbReference>